<dbReference type="GO" id="GO:0016491">
    <property type="term" value="F:oxidoreductase activity"/>
    <property type="evidence" value="ECO:0007669"/>
    <property type="project" value="InterPro"/>
</dbReference>
<dbReference type="InterPro" id="IPR050553">
    <property type="entry name" value="Thioredoxin_ResA/DsbE_sf"/>
</dbReference>
<keyword evidence="1" id="KW-1015">Disulfide bond</keyword>
<evidence type="ECO:0000313" key="3">
    <source>
        <dbReference type="EMBL" id="SHG89918.1"/>
    </source>
</evidence>
<evidence type="ECO:0000313" key="4">
    <source>
        <dbReference type="Proteomes" id="UP000184079"/>
    </source>
</evidence>
<keyword evidence="4" id="KW-1185">Reference proteome</keyword>
<dbReference type="RefSeq" id="WP_073005406.1">
    <property type="nucleotide sequence ID" value="NZ_FQXD01000002.1"/>
</dbReference>
<dbReference type="PANTHER" id="PTHR42852:SF12">
    <property type="entry name" value="THIOL-DISULFIDE OXIDOREDUCTASE YKUV"/>
    <property type="match status" value="1"/>
</dbReference>
<dbReference type="PROSITE" id="PS51352">
    <property type="entry name" value="THIOREDOXIN_2"/>
    <property type="match status" value="1"/>
</dbReference>
<sequence length="141" mass="16440">MRLGQQIPDFDTTCEWLNSEPLLIGDKPTCFHFWSISCVLCKQAMPHFIKLCNEYKSKVQFISVHTPLSDTDNNLFEINKVVEEQELKAPIAVDHNERISDAFQVTYVPAYYVFDEFGKLRHIQRGKTNVSMLEKNILRMI</sequence>
<dbReference type="AlphaFoldDB" id="A0A1M5NK76"/>
<dbReference type="Pfam" id="PF00578">
    <property type="entry name" value="AhpC-TSA"/>
    <property type="match status" value="1"/>
</dbReference>
<dbReference type="InterPro" id="IPR000866">
    <property type="entry name" value="AhpC/TSA"/>
</dbReference>
<name>A0A1M5NK76_9BACI</name>
<gene>
    <name evidence="3" type="ORF">SAMN05421807_102256</name>
</gene>
<accession>A0A1M5NK76</accession>
<dbReference type="PANTHER" id="PTHR42852">
    <property type="entry name" value="THIOL:DISULFIDE INTERCHANGE PROTEIN DSBE"/>
    <property type="match status" value="1"/>
</dbReference>
<feature type="domain" description="Thioredoxin" evidence="2">
    <location>
        <begin position="1"/>
        <end position="141"/>
    </location>
</feature>
<dbReference type="CDD" id="cd02966">
    <property type="entry name" value="TlpA_like_family"/>
    <property type="match status" value="1"/>
</dbReference>
<dbReference type="InterPro" id="IPR013766">
    <property type="entry name" value="Thioredoxin_domain"/>
</dbReference>
<dbReference type="EMBL" id="FQXD01000002">
    <property type="protein sequence ID" value="SHG89918.1"/>
    <property type="molecule type" value="Genomic_DNA"/>
</dbReference>
<reference evidence="4" key="1">
    <citation type="submission" date="2016-11" db="EMBL/GenBank/DDBJ databases">
        <authorList>
            <person name="Varghese N."/>
            <person name="Submissions S."/>
        </authorList>
    </citation>
    <scope>NUCLEOTIDE SEQUENCE [LARGE SCALE GENOMIC DNA]</scope>
    <source>
        <strain evidence="4">CGMCC 1.6496</strain>
    </source>
</reference>
<keyword evidence="3" id="KW-0413">Isomerase</keyword>
<dbReference type="InterPro" id="IPR036249">
    <property type="entry name" value="Thioredoxin-like_sf"/>
</dbReference>
<protein>
    <submittedName>
        <fullName evidence="3">Thiol-disulfide isomerase or thioredoxin</fullName>
    </submittedName>
</protein>
<dbReference type="GO" id="GO:0016209">
    <property type="term" value="F:antioxidant activity"/>
    <property type="evidence" value="ECO:0007669"/>
    <property type="project" value="InterPro"/>
</dbReference>
<dbReference type="OrthoDB" id="9811352at2"/>
<evidence type="ECO:0000256" key="1">
    <source>
        <dbReference type="ARBA" id="ARBA00023157"/>
    </source>
</evidence>
<dbReference type="SUPFAM" id="SSF52833">
    <property type="entry name" value="Thioredoxin-like"/>
    <property type="match status" value="1"/>
</dbReference>
<dbReference type="Proteomes" id="UP000184079">
    <property type="component" value="Unassembled WGS sequence"/>
</dbReference>
<organism evidence="3 4">
    <name type="scientific">Virgibacillus chiguensis</name>
    <dbReference type="NCBI Taxonomy" id="411959"/>
    <lineage>
        <taxon>Bacteria</taxon>
        <taxon>Bacillati</taxon>
        <taxon>Bacillota</taxon>
        <taxon>Bacilli</taxon>
        <taxon>Bacillales</taxon>
        <taxon>Bacillaceae</taxon>
        <taxon>Virgibacillus</taxon>
    </lineage>
</organism>
<evidence type="ECO:0000259" key="2">
    <source>
        <dbReference type="PROSITE" id="PS51352"/>
    </source>
</evidence>
<dbReference type="Gene3D" id="3.40.30.10">
    <property type="entry name" value="Glutaredoxin"/>
    <property type="match status" value="1"/>
</dbReference>
<proteinExistence type="predicted"/>
<dbReference type="GO" id="GO:0016853">
    <property type="term" value="F:isomerase activity"/>
    <property type="evidence" value="ECO:0007669"/>
    <property type="project" value="UniProtKB-KW"/>
</dbReference>